<feature type="region of interest" description="Disordered" evidence="1">
    <location>
        <begin position="1"/>
        <end position="27"/>
    </location>
</feature>
<dbReference type="InterPro" id="IPR044257">
    <property type="entry name" value="TRM32-like"/>
</dbReference>
<evidence type="ECO:0000313" key="3">
    <source>
        <dbReference type="EMBL" id="KAE9587921.1"/>
    </source>
</evidence>
<reference evidence="4" key="1">
    <citation type="journal article" date="2020" name="Nat. Commun.">
        <title>Genome sequence of the cluster root forming white lupin.</title>
        <authorList>
            <person name="Hufnagel B."/>
            <person name="Marques A."/>
            <person name="Soriano A."/>
            <person name="Marques L."/>
            <person name="Divol F."/>
            <person name="Doumas P."/>
            <person name="Sallet E."/>
            <person name="Mancinotti D."/>
            <person name="Carrere S."/>
            <person name="Marande W."/>
            <person name="Arribat S."/>
            <person name="Keller J."/>
            <person name="Huneau C."/>
            <person name="Blein T."/>
            <person name="Aime D."/>
            <person name="Laguerre M."/>
            <person name="Taylor J."/>
            <person name="Schubert V."/>
            <person name="Nelson M."/>
            <person name="Geu-Flores F."/>
            <person name="Crespi M."/>
            <person name="Gallardo-Guerrero K."/>
            <person name="Delaux P.-M."/>
            <person name="Salse J."/>
            <person name="Berges H."/>
            <person name="Guyot R."/>
            <person name="Gouzy J."/>
            <person name="Peret B."/>
        </authorList>
    </citation>
    <scope>NUCLEOTIDE SEQUENCE [LARGE SCALE GENOMIC DNA]</scope>
    <source>
        <strain evidence="4">cv. Amiga</strain>
    </source>
</reference>
<proteinExistence type="predicted"/>
<feature type="region of interest" description="Disordered" evidence="1">
    <location>
        <begin position="113"/>
        <end position="153"/>
    </location>
</feature>
<evidence type="ECO:0000256" key="1">
    <source>
        <dbReference type="SAM" id="MobiDB-lite"/>
    </source>
</evidence>
<protein>
    <recommendedName>
        <fullName evidence="2">DUF4378 domain-containing protein</fullName>
    </recommendedName>
</protein>
<dbReference type="OrthoDB" id="758104at2759"/>
<feature type="compositionally biased region" description="Polar residues" evidence="1">
    <location>
        <begin position="60"/>
        <end position="73"/>
    </location>
</feature>
<feature type="compositionally biased region" description="Polar residues" evidence="1">
    <location>
        <begin position="1"/>
        <end position="18"/>
    </location>
</feature>
<feature type="region of interest" description="Disordered" evidence="1">
    <location>
        <begin position="49"/>
        <end position="73"/>
    </location>
</feature>
<feature type="compositionally biased region" description="Basic residues" evidence="1">
    <location>
        <begin position="49"/>
        <end position="59"/>
    </location>
</feature>
<dbReference type="Proteomes" id="UP000447434">
    <property type="component" value="Chromosome 22"/>
</dbReference>
<gene>
    <name evidence="3" type="ORF">Lalb_Chr22g0349941</name>
</gene>
<organism evidence="3 4">
    <name type="scientific">Lupinus albus</name>
    <name type="common">White lupine</name>
    <name type="synonym">Lupinus termis</name>
    <dbReference type="NCBI Taxonomy" id="3870"/>
    <lineage>
        <taxon>Eukaryota</taxon>
        <taxon>Viridiplantae</taxon>
        <taxon>Streptophyta</taxon>
        <taxon>Embryophyta</taxon>
        <taxon>Tracheophyta</taxon>
        <taxon>Spermatophyta</taxon>
        <taxon>Magnoliopsida</taxon>
        <taxon>eudicotyledons</taxon>
        <taxon>Gunneridae</taxon>
        <taxon>Pentapetalae</taxon>
        <taxon>rosids</taxon>
        <taxon>fabids</taxon>
        <taxon>Fabales</taxon>
        <taxon>Fabaceae</taxon>
        <taxon>Papilionoideae</taxon>
        <taxon>50 kb inversion clade</taxon>
        <taxon>genistoids sensu lato</taxon>
        <taxon>core genistoids</taxon>
        <taxon>Genisteae</taxon>
        <taxon>Lupinus</taxon>
    </lineage>
</organism>
<evidence type="ECO:0000313" key="4">
    <source>
        <dbReference type="Proteomes" id="UP000447434"/>
    </source>
</evidence>
<feature type="compositionally biased region" description="Basic and acidic residues" evidence="1">
    <location>
        <begin position="126"/>
        <end position="135"/>
    </location>
</feature>
<dbReference type="PANTHER" id="PTHR47071:SF2">
    <property type="entry name" value="PROTEIN TRM32"/>
    <property type="match status" value="1"/>
</dbReference>
<keyword evidence="4" id="KW-1185">Reference proteome</keyword>
<comment type="caution">
    <text evidence="3">The sequence shown here is derived from an EMBL/GenBank/DDBJ whole genome shotgun (WGS) entry which is preliminary data.</text>
</comment>
<dbReference type="Pfam" id="PF14309">
    <property type="entry name" value="DUF4378"/>
    <property type="match status" value="1"/>
</dbReference>
<dbReference type="PANTHER" id="PTHR47071">
    <property type="entry name" value="PROTEIN TRM32"/>
    <property type="match status" value="1"/>
</dbReference>
<accession>A0A6A4NGK4</accession>
<feature type="domain" description="DUF4378" evidence="2">
    <location>
        <begin position="592"/>
        <end position="747"/>
    </location>
</feature>
<feature type="compositionally biased region" description="Polar residues" evidence="1">
    <location>
        <begin position="136"/>
        <end position="145"/>
    </location>
</feature>
<dbReference type="AlphaFoldDB" id="A0A6A4NGK4"/>
<name>A0A6A4NGK4_LUPAL</name>
<dbReference type="InterPro" id="IPR025486">
    <property type="entry name" value="DUF4378"/>
</dbReference>
<dbReference type="EMBL" id="WOCE01000022">
    <property type="protein sequence ID" value="KAE9587921.1"/>
    <property type="molecule type" value="Genomic_DNA"/>
</dbReference>
<sequence>MVKQDLNSSEETTVQIEGNNNDNNNSYPRYMRGILHVLNYQHWHVKRVFPHRRNGRNKGKTTLDNQGGNQQNGDAEAKSLLVEKLGKKVSAEGKSCPKNHKGECTEECLHIESSRENQANSENALDLEKDSKSKEASLNQTQLETNKLKRDISNKVNKHNDSLENDLLLKFQGDLDVGRKKLLQTSNQKPRLTKSESFPLTYLMMRNISSPTFRHKQTEIWTSSKGEKLLVGTQSQKMSASSFVEDISYEKQTKQKENIFSRSYQGSNHKGWNQMVVHSFRVIKQKIKNALAEAVYHKASPEDSINNDEKEVSQILDDGVNREYAKNESSNEIKTSDYASNKDEACLIQRASSLDGSLDRYTQLFEKIFSNDVNKYKCLNLINEDKVLKSESAPKFCRRNYSLPSLESLGFILHEILRDKNLGDRLEGDNHVKRKSLSSSLQTDKSLDQIEETEIVETVEGDGRDVNSGLLSGKIVEKIDEGIASMKALEDRSFLHENVEISRTIYPSKEVVASFEASCEDNITIHTEGRELNPQSSSMEELESGLAKRGGIDYFEVSLPNTNVTVTAKDTNMRVENHFLLHKSVTENDSNFKYVKKILEVSGFMGNEQNQMWHTLEQPLKLSLHKDLDNENESYGEEISSLYDQQLLFDLVKEVLLEIDEISPIYFPIPFSFNNKTGPMLKGHYLLNYVWTTVNSYLSLRPELDQTLDDVISRDLAKGRVWINLQQEVEYVGLELEEMIMDDLLDELVFS</sequence>
<evidence type="ECO:0000259" key="2">
    <source>
        <dbReference type="Pfam" id="PF14309"/>
    </source>
</evidence>